<evidence type="ECO:0000256" key="8">
    <source>
        <dbReference type="SAM" id="MobiDB-lite"/>
    </source>
</evidence>
<dbReference type="InterPro" id="IPR007603">
    <property type="entry name" value="Choline_transptr-like"/>
</dbReference>
<evidence type="ECO:0000256" key="6">
    <source>
        <dbReference type="ARBA" id="ARBA00023180"/>
    </source>
</evidence>
<evidence type="ECO:0000256" key="1">
    <source>
        <dbReference type="ARBA" id="ARBA00004141"/>
    </source>
</evidence>
<comment type="similarity">
    <text evidence="2 7">Belongs to the CTL (choline transporter-like) family.</text>
</comment>
<dbReference type="RefSeq" id="XP_001309538.1">
    <property type="nucleotide sequence ID" value="XM_001309537.1"/>
</dbReference>
<dbReference type="GO" id="GO:0055085">
    <property type="term" value="P:transmembrane transport"/>
    <property type="evidence" value="ECO:0000318"/>
    <property type="project" value="GO_Central"/>
</dbReference>
<feature type="transmembrane region" description="Helical" evidence="7">
    <location>
        <begin position="257"/>
        <end position="277"/>
    </location>
</feature>
<dbReference type="VEuPathDB" id="TrichDB:TVAGG3_0603880"/>
<dbReference type="VEuPathDB" id="TrichDB:TVAG_140970"/>
<feature type="compositionally biased region" description="Basic and acidic residues" evidence="8">
    <location>
        <begin position="1"/>
        <end position="10"/>
    </location>
</feature>
<dbReference type="GO" id="GO:0016020">
    <property type="term" value="C:membrane"/>
    <property type="evidence" value="ECO:0000318"/>
    <property type="project" value="GO_Central"/>
</dbReference>
<reference evidence="9" key="2">
    <citation type="journal article" date="2007" name="Science">
        <title>Draft genome sequence of the sexually transmitted pathogen Trichomonas vaginalis.</title>
        <authorList>
            <person name="Carlton J.M."/>
            <person name="Hirt R.P."/>
            <person name="Silva J.C."/>
            <person name="Delcher A.L."/>
            <person name="Schatz M."/>
            <person name="Zhao Q."/>
            <person name="Wortman J.R."/>
            <person name="Bidwell S.L."/>
            <person name="Alsmark U.C.M."/>
            <person name="Besteiro S."/>
            <person name="Sicheritz-Ponten T."/>
            <person name="Noel C.J."/>
            <person name="Dacks J.B."/>
            <person name="Foster P.G."/>
            <person name="Simillion C."/>
            <person name="Van de Peer Y."/>
            <person name="Miranda-Saavedra D."/>
            <person name="Barton G.J."/>
            <person name="Westrop G.D."/>
            <person name="Mueller S."/>
            <person name="Dessi D."/>
            <person name="Fiori P.L."/>
            <person name="Ren Q."/>
            <person name="Paulsen I."/>
            <person name="Zhang H."/>
            <person name="Bastida-Corcuera F.D."/>
            <person name="Simoes-Barbosa A."/>
            <person name="Brown M.T."/>
            <person name="Hayes R.D."/>
            <person name="Mukherjee M."/>
            <person name="Okumura C.Y."/>
            <person name="Schneider R."/>
            <person name="Smith A.J."/>
            <person name="Vanacova S."/>
            <person name="Villalvazo M."/>
            <person name="Haas B.J."/>
            <person name="Pertea M."/>
            <person name="Feldblyum T.V."/>
            <person name="Utterback T.R."/>
            <person name="Shu C.L."/>
            <person name="Osoegawa K."/>
            <person name="de Jong P.J."/>
            <person name="Hrdy I."/>
            <person name="Horvathova L."/>
            <person name="Zubacova Z."/>
            <person name="Dolezal P."/>
            <person name="Malik S.B."/>
            <person name="Logsdon J.M. Jr."/>
            <person name="Henze K."/>
            <person name="Gupta A."/>
            <person name="Wang C.C."/>
            <person name="Dunne R.L."/>
            <person name="Upcroft J.A."/>
            <person name="Upcroft P."/>
            <person name="White O."/>
            <person name="Salzberg S.L."/>
            <person name="Tang P."/>
            <person name="Chiu C.-H."/>
            <person name="Lee Y.-S."/>
            <person name="Embley T.M."/>
            <person name="Coombs G.H."/>
            <person name="Mottram J.C."/>
            <person name="Tachezy J."/>
            <person name="Fraser-Liggett C.M."/>
            <person name="Johnson P.J."/>
        </authorList>
    </citation>
    <scope>NUCLEOTIDE SEQUENCE [LARGE SCALE GENOMIC DNA]</scope>
    <source>
        <strain evidence="9">G3</strain>
    </source>
</reference>
<keyword evidence="6" id="KW-0325">Glycoprotein</keyword>
<sequence length="689" mass="78880">MSEVRVRYGADEGITYGGGGGSSSVQHQDLTSSKPNDEYDDDLNTPYSYDPNFNGPEEDRHCTDCFCLILFFVAIAAMLGLFFYAVSISKVNYLYTPTDYRGFLCGYDNTKLNKSLNNSNGYSLDYTDKKYLFWSKPGTKAPDGNVVSECVKECPTEGIFNYSVFHNYWNKHLEENETCYKIDNVTIRATILDPYAVGNKKYVCPYRTTPFLLRCTSTEAIEKADFSNNSKLWDDIEKFINGIGSVGNAYSDIKKTWKHVLCFAVIALLLSVIWILTLRCSAAVFVWIAIIGCFVGLGFFTWAAYYVSGINPNNKSENTDTKYNFAFNNKTNNQKAFTIIFYVLIVVDIIILLLFIFLCRRIKLTIGIIKFVSTVFGEVPMLFLFPLIFFLIMLCWWALCIGIAYVLYGAGTLTYDESKKTDYVTMGWLDMKYSDAIKYGSIYHFFMFLWGTAFVTALMEMSFAGVFSKYYFTREPRDENVGHWVCAKSLGRALKYHMGSLAFGSLLIAICQFIRACLEYIDRKTKAAQQESCFIKFIIKCMKCCMWCFEKFLRYINRNAYVLIAIHGYNFWQGACKAFGLILRNPVRATTVNFVGDFMLFLGRVFVAAICAGCSLLWFKRINNLYYYYIPAIFVFILSYIVSGTFTSLFEMGIDSCFMCVLEDEERNKGSQRFAPPDLLEAMEKPEEE</sequence>
<evidence type="ECO:0000313" key="9">
    <source>
        <dbReference type="EMBL" id="EAX96608.1"/>
    </source>
</evidence>
<feature type="region of interest" description="Disordered" evidence="8">
    <location>
        <begin position="1"/>
        <end position="41"/>
    </location>
</feature>
<feature type="region of interest" description="Disordered" evidence="8">
    <location>
        <begin position="670"/>
        <end position="689"/>
    </location>
</feature>
<comment type="function">
    <text evidence="7">Choline transporter.</text>
</comment>
<proteinExistence type="inferred from homology"/>
<dbReference type="AlphaFoldDB" id="A2FES1"/>
<evidence type="ECO:0000256" key="7">
    <source>
        <dbReference type="RuleBase" id="RU368066"/>
    </source>
</evidence>
<feature type="transmembrane region" description="Helical" evidence="7">
    <location>
        <begin position="498"/>
        <end position="518"/>
    </location>
</feature>
<feature type="compositionally biased region" description="Polar residues" evidence="8">
    <location>
        <begin position="25"/>
        <end position="34"/>
    </location>
</feature>
<name>A2FES1_TRIV3</name>
<evidence type="ECO:0000313" key="10">
    <source>
        <dbReference type="Proteomes" id="UP000001542"/>
    </source>
</evidence>
<feature type="transmembrane region" description="Helical" evidence="7">
    <location>
        <begin position="284"/>
        <end position="307"/>
    </location>
</feature>
<dbReference type="SMR" id="A2FES1"/>
<dbReference type="EMBL" id="DS113751">
    <property type="protein sequence ID" value="EAX96608.1"/>
    <property type="molecule type" value="Genomic_DNA"/>
</dbReference>
<dbReference type="OMA" id="FISLMRW"/>
<accession>A2FES1</accession>
<feature type="transmembrane region" description="Helical" evidence="7">
    <location>
        <begin position="436"/>
        <end position="459"/>
    </location>
</feature>
<dbReference type="InParanoid" id="A2FES1"/>
<feature type="transmembrane region" description="Helical" evidence="7">
    <location>
        <begin position="560"/>
        <end position="583"/>
    </location>
</feature>
<keyword evidence="3 7" id="KW-0812">Transmembrane</keyword>
<dbReference type="KEGG" id="tva:4754381"/>
<comment type="subcellular location">
    <subcellularLocation>
        <location evidence="7">Cell membrane</location>
        <topology evidence="7">Multi-pass membrane protein</topology>
    </subcellularLocation>
    <subcellularLocation>
        <location evidence="1">Membrane</location>
        <topology evidence="1">Multi-pass membrane protein</topology>
    </subcellularLocation>
</comment>
<evidence type="ECO:0000256" key="5">
    <source>
        <dbReference type="ARBA" id="ARBA00023136"/>
    </source>
</evidence>
<dbReference type="eggNOG" id="KOG1362">
    <property type="taxonomic scope" value="Eukaryota"/>
</dbReference>
<dbReference type="GO" id="GO:0022857">
    <property type="term" value="F:transmembrane transporter activity"/>
    <property type="evidence" value="ECO:0000318"/>
    <property type="project" value="GO_Central"/>
</dbReference>
<feature type="transmembrane region" description="Helical" evidence="7">
    <location>
        <begin position="339"/>
        <end position="359"/>
    </location>
</feature>
<dbReference type="Pfam" id="PF04515">
    <property type="entry name" value="Choline_transpo"/>
    <property type="match status" value="1"/>
</dbReference>
<gene>
    <name evidence="9" type="ORF">TVAG_140970</name>
</gene>
<keyword evidence="4 7" id="KW-1133">Transmembrane helix</keyword>
<protein>
    <recommendedName>
        <fullName evidence="7">Choline transporter-like protein</fullName>
    </recommendedName>
</protein>
<keyword evidence="5 7" id="KW-0472">Membrane</keyword>
<keyword evidence="10" id="KW-1185">Reference proteome</keyword>
<organism evidence="9 10">
    <name type="scientific">Trichomonas vaginalis (strain ATCC PRA-98 / G3)</name>
    <dbReference type="NCBI Taxonomy" id="412133"/>
    <lineage>
        <taxon>Eukaryota</taxon>
        <taxon>Metamonada</taxon>
        <taxon>Parabasalia</taxon>
        <taxon>Trichomonadida</taxon>
        <taxon>Trichomonadidae</taxon>
        <taxon>Trichomonas</taxon>
    </lineage>
</organism>
<dbReference type="Proteomes" id="UP000001542">
    <property type="component" value="Unassembled WGS sequence"/>
</dbReference>
<feature type="transmembrane region" description="Helical" evidence="7">
    <location>
        <begin position="371"/>
        <end position="390"/>
    </location>
</feature>
<dbReference type="PANTHER" id="PTHR12385">
    <property type="entry name" value="CHOLINE TRANSPORTER-LIKE (SLC FAMILY 44)"/>
    <property type="match status" value="1"/>
</dbReference>
<dbReference type="OrthoDB" id="5979459at2759"/>
<dbReference type="GO" id="GO:0005886">
    <property type="term" value="C:plasma membrane"/>
    <property type="evidence" value="ECO:0007669"/>
    <property type="project" value="UniProtKB-SubCell"/>
</dbReference>
<feature type="transmembrane region" description="Helical" evidence="7">
    <location>
        <begin position="626"/>
        <end position="650"/>
    </location>
</feature>
<dbReference type="PANTHER" id="PTHR12385:SF14">
    <property type="entry name" value="CHOLINE TRANSPORTER-LIKE 2"/>
    <property type="match status" value="1"/>
</dbReference>
<feature type="transmembrane region" description="Helical" evidence="7">
    <location>
        <begin position="396"/>
        <end position="415"/>
    </location>
</feature>
<evidence type="ECO:0000256" key="2">
    <source>
        <dbReference type="ARBA" id="ARBA00007168"/>
    </source>
</evidence>
<feature type="transmembrane region" description="Helical" evidence="7">
    <location>
        <begin position="65"/>
        <end position="86"/>
    </location>
</feature>
<feature type="transmembrane region" description="Helical" evidence="7">
    <location>
        <begin position="598"/>
        <end position="619"/>
    </location>
</feature>
<reference evidence="9" key="1">
    <citation type="submission" date="2006-10" db="EMBL/GenBank/DDBJ databases">
        <authorList>
            <person name="Amadeo P."/>
            <person name="Zhao Q."/>
            <person name="Wortman J."/>
            <person name="Fraser-Liggett C."/>
            <person name="Carlton J."/>
        </authorList>
    </citation>
    <scope>NUCLEOTIDE SEQUENCE</scope>
    <source>
        <strain evidence="9">G3</strain>
    </source>
</reference>
<evidence type="ECO:0000256" key="4">
    <source>
        <dbReference type="ARBA" id="ARBA00022989"/>
    </source>
</evidence>
<evidence type="ECO:0000256" key="3">
    <source>
        <dbReference type="ARBA" id="ARBA00022692"/>
    </source>
</evidence>